<evidence type="ECO:0000256" key="2">
    <source>
        <dbReference type="ARBA" id="ARBA00004603"/>
    </source>
</evidence>
<dbReference type="PROSITE" id="PS50896">
    <property type="entry name" value="LISH"/>
    <property type="match status" value="1"/>
</dbReference>
<dbReference type="Pfam" id="PF08513">
    <property type="entry name" value="LisH"/>
    <property type="match status" value="1"/>
</dbReference>
<name>A0A7E4V1B9_PANRE</name>
<dbReference type="GO" id="GO:0031902">
    <property type="term" value="C:late endosome membrane"/>
    <property type="evidence" value="ECO:0007669"/>
    <property type="project" value="TreeGrafter"/>
</dbReference>
<reference evidence="7" key="2">
    <citation type="submission" date="2020-10" db="UniProtKB">
        <authorList>
            <consortium name="WormBaseParasite"/>
        </authorList>
    </citation>
    <scope>IDENTIFICATION</scope>
</reference>
<evidence type="ECO:0000313" key="7">
    <source>
        <dbReference type="WBParaSite" id="Pan_g15362.t1"/>
    </source>
</evidence>
<comment type="similarity">
    <text evidence="3">Belongs to the WD repeat WDR91 family.</text>
</comment>
<evidence type="ECO:0000256" key="3">
    <source>
        <dbReference type="ARBA" id="ARBA00006128"/>
    </source>
</evidence>
<dbReference type="Proteomes" id="UP000492821">
    <property type="component" value="Unassembled WGS sequence"/>
</dbReference>
<keyword evidence="4" id="KW-0967">Endosome</keyword>
<dbReference type="GO" id="GO:0141039">
    <property type="term" value="F:phosphatidylinositol 3-kinase inhibitor activity"/>
    <property type="evidence" value="ECO:0007669"/>
    <property type="project" value="InterPro"/>
</dbReference>
<keyword evidence="6" id="KW-1185">Reference proteome</keyword>
<dbReference type="PANTHER" id="PTHR13083:SF3">
    <property type="entry name" value="WD REPEAT-CONTAINING PROTEIN 91"/>
    <property type="match status" value="1"/>
</dbReference>
<feature type="domain" description="ARMC9 CTLH-like" evidence="5">
    <location>
        <begin position="45"/>
        <end position="165"/>
    </location>
</feature>
<organism evidence="6 7">
    <name type="scientific">Panagrellus redivivus</name>
    <name type="common">Microworm</name>
    <dbReference type="NCBI Taxonomy" id="6233"/>
    <lineage>
        <taxon>Eukaryota</taxon>
        <taxon>Metazoa</taxon>
        <taxon>Ecdysozoa</taxon>
        <taxon>Nematoda</taxon>
        <taxon>Chromadorea</taxon>
        <taxon>Rhabditida</taxon>
        <taxon>Tylenchina</taxon>
        <taxon>Panagrolaimomorpha</taxon>
        <taxon>Panagrolaimoidea</taxon>
        <taxon>Panagrolaimidae</taxon>
        <taxon>Panagrellus</taxon>
    </lineage>
</organism>
<evidence type="ECO:0000256" key="4">
    <source>
        <dbReference type="ARBA" id="ARBA00022753"/>
    </source>
</evidence>
<dbReference type="InterPro" id="IPR039724">
    <property type="entry name" value="WDR91"/>
</dbReference>
<dbReference type="SMART" id="SM00667">
    <property type="entry name" value="LisH"/>
    <property type="match status" value="1"/>
</dbReference>
<dbReference type="InterPro" id="IPR056327">
    <property type="entry name" value="ARMC9_CTLH-like_dom"/>
</dbReference>
<dbReference type="GO" id="GO:0051898">
    <property type="term" value="P:negative regulation of phosphatidylinositol 3-kinase/protein kinase B signal transduction"/>
    <property type="evidence" value="ECO:0007669"/>
    <property type="project" value="InterPro"/>
</dbReference>
<dbReference type="GO" id="GO:0031901">
    <property type="term" value="C:early endosome membrane"/>
    <property type="evidence" value="ECO:0007669"/>
    <property type="project" value="TreeGrafter"/>
</dbReference>
<dbReference type="WBParaSite" id="Pan_g15362.t1">
    <property type="protein sequence ID" value="Pan_g15362.t1"/>
    <property type="gene ID" value="Pan_g15362"/>
</dbReference>
<dbReference type="InterPro" id="IPR006594">
    <property type="entry name" value="LisH"/>
</dbReference>
<comment type="subcellular location">
    <subcellularLocation>
        <location evidence="1">Early endosome</location>
    </subcellularLocation>
    <subcellularLocation>
        <location evidence="2">Late endosome</location>
    </subcellularLocation>
</comment>
<sequence>MPASLNVLISEYLQVQGFTKTAAVFEDELNSEVGLQDSVEKMILQIFSYIENYNLDKLFQVWQFLHEKVFNVLSETQSKTAADLENTIYKLYVVNCVKNGKSDKTTEFFKKISEIALGNAVWTDWFALPYVKNPETEKTFEKYFLPQWQAAQIIWLHNFLSLAFEQVDKCRLVSCVEKGMRASLNDSIASNASQAGPSTPGSSFETGLVDDFSVIAQCGTPGSKTSYRSFKSIFKNMGKS</sequence>
<reference evidence="6" key="1">
    <citation type="journal article" date="2013" name="Genetics">
        <title>The draft genome and transcriptome of Panagrellus redivivus are shaped by the harsh demands of a free-living lifestyle.</title>
        <authorList>
            <person name="Srinivasan J."/>
            <person name="Dillman A.R."/>
            <person name="Macchietto M.G."/>
            <person name="Heikkinen L."/>
            <person name="Lakso M."/>
            <person name="Fracchia K.M."/>
            <person name="Antoshechkin I."/>
            <person name="Mortazavi A."/>
            <person name="Wong G."/>
            <person name="Sternberg P.W."/>
        </authorList>
    </citation>
    <scope>NUCLEOTIDE SEQUENCE [LARGE SCALE GENOMIC DNA]</scope>
    <source>
        <strain evidence="6">MT8872</strain>
    </source>
</reference>
<protein>
    <submittedName>
        <fullName evidence="7">LisH domain-containing protein</fullName>
    </submittedName>
</protein>
<evidence type="ECO:0000259" key="5">
    <source>
        <dbReference type="Pfam" id="PF23138"/>
    </source>
</evidence>
<evidence type="ECO:0000313" key="6">
    <source>
        <dbReference type="Proteomes" id="UP000492821"/>
    </source>
</evidence>
<accession>A0A7E4V1B9</accession>
<evidence type="ECO:0000256" key="1">
    <source>
        <dbReference type="ARBA" id="ARBA00004412"/>
    </source>
</evidence>
<proteinExistence type="inferred from homology"/>
<dbReference type="AlphaFoldDB" id="A0A7E4V1B9"/>
<dbReference type="Pfam" id="PF23138">
    <property type="entry name" value="CTLH_Armc9"/>
    <property type="match status" value="1"/>
</dbReference>
<dbReference type="PANTHER" id="PTHR13083">
    <property type="entry name" value="WD REPEAT-CONTAINING PROTEIN 91"/>
    <property type="match status" value="1"/>
</dbReference>
<dbReference type="GO" id="GO:0045022">
    <property type="term" value="P:early endosome to late endosome transport"/>
    <property type="evidence" value="ECO:0007669"/>
    <property type="project" value="InterPro"/>
</dbReference>